<dbReference type="AlphaFoldDB" id="A0A5E4QKH7"/>
<evidence type="ECO:0000313" key="2">
    <source>
        <dbReference type="Proteomes" id="UP000324832"/>
    </source>
</evidence>
<dbReference type="GO" id="GO:0004190">
    <property type="term" value="F:aspartic-type endopeptidase activity"/>
    <property type="evidence" value="ECO:0007669"/>
    <property type="project" value="InterPro"/>
</dbReference>
<keyword evidence="2" id="KW-1185">Reference proteome</keyword>
<dbReference type="GO" id="GO:0006508">
    <property type="term" value="P:proteolysis"/>
    <property type="evidence" value="ECO:0007669"/>
    <property type="project" value="InterPro"/>
</dbReference>
<dbReference type="InterPro" id="IPR021109">
    <property type="entry name" value="Peptidase_aspartic_dom_sf"/>
</dbReference>
<gene>
    <name evidence="1" type="ORF">LSINAPIS_LOCUS9277</name>
</gene>
<organism evidence="1 2">
    <name type="scientific">Leptidea sinapis</name>
    <dbReference type="NCBI Taxonomy" id="189913"/>
    <lineage>
        <taxon>Eukaryota</taxon>
        <taxon>Metazoa</taxon>
        <taxon>Ecdysozoa</taxon>
        <taxon>Arthropoda</taxon>
        <taxon>Hexapoda</taxon>
        <taxon>Insecta</taxon>
        <taxon>Pterygota</taxon>
        <taxon>Neoptera</taxon>
        <taxon>Endopterygota</taxon>
        <taxon>Lepidoptera</taxon>
        <taxon>Glossata</taxon>
        <taxon>Ditrysia</taxon>
        <taxon>Papilionoidea</taxon>
        <taxon>Pieridae</taxon>
        <taxon>Dismorphiinae</taxon>
        <taxon>Leptidea</taxon>
    </lineage>
</organism>
<name>A0A5E4QKH7_9NEOP</name>
<proteinExistence type="predicted"/>
<dbReference type="EMBL" id="FZQP02003412">
    <property type="protein sequence ID" value="VVC98142.1"/>
    <property type="molecule type" value="Genomic_DNA"/>
</dbReference>
<evidence type="ECO:0000313" key="1">
    <source>
        <dbReference type="EMBL" id="VVC98142.1"/>
    </source>
</evidence>
<dbReference type="Proteomes" id="UP000324832">
    <property type="component" value="Unassembled WGS sequence"/>
</dbReference>
<accession>A0A5E4QKH7</accession>
<dbReference type="Gene3D" id="2.40.70.10">
    <property type="entry name" value="Acid Proteases"/>
    <property type="match status" value="1"/>
</dbReference>
<protein>
    <submittedName>
        <fullName evidence="1">Uncharacterized protein</fullName>
    </submittedName>
</protein>
<dbReference type="SUPFAM" id="SSF50630">
    <property type="entry name" value="Acid proteases"/>
    <property type="match status" value="1"/>
</dbReference>
<dbReference type="PROSITE" id="PS00141">
    <property type="entry name" value="ASP_PROTEASE"/>
    <property type="match status" value="1"/>
</dbReference>
<dbReference type="InterPro" id="IPR001969">
    <property type="entry name" value="Aspartic_peptidase_AS"/>
</dbReference>
<sequence>MCVTYTIKMDTHKYIKQEDIEQDIQVESIGVDENTNEYENEQIVKQEIEERKQETAGWFPDWQLGMIPQEQSDCDVSVNQLCKKQLRVNLVRLENYNVSEQTTHSREMEIRSSDKNSDNVDNVYCNNNDVAKNKMRRPNVKYVSACLTTPALIDTGASSSCMSASTADLLGLKNIKNTTGMLKSIGDKILGAKVDKIEEIIRKSKEKRMWRRCEMKEKRKKSVMHNETD</sequence>
<dbReference type="Pfam" id="PF13650">
    <property type="entry name" value="Asp_protease_2"/>
    <property type="match status" value="1"/>
</dbReference>
<reference evidence="1 2" key="1">
    <citation type="submission" date="2017-07" db="EMBL/GenBank/DDBJ databases">
        <authorList>
            <person name="Talla V."/>
            <person name="Backstrom N."/>
        </authorList>
    </citation>
    <scope>NUCLEOTIDE SEQUENCE [LARGE SCALE GENOMIC DNA]</scope>
</reference>